<accession>X1FU92</accession>
<proteinExistence type="predicted"/>
<name>X1FU92_9ZZZZ</name>
<gene>
    <name evidence="1" type="ORF">S03H2_10547</name>
</gene>
<dbReference type="EMBL" id="BARU01005419">
    <property type="protein sequence ID" value="GAH36095.1"/>
    <property type="molecule type" value="Genomic_DNA"/>
</dbReference>
<dbReference type="AlphaFoldDB" id="X1FU92"/>
<sequence>IRALGDQLHIDVLGPTVPESPSGHSAFDELMAIPEHRRRKMFEGDWGAHQGEKDTQ</sequence>
<comment type="caution">
    <text evidence="1">The sequence shown here is derived from an EMBL/GenBank/DDBJ whole genome shotgun (WGS) entry which is preliminary data.</text>
</comment>
<feature type="non-terminal residue" evidence="1">
    <location>
        <position position="1"/>
    </location>
</feature>
<organism evidence="1">
    <name type="scientific">marine sediment metagenome</name>
    <dbReference type="NCBI Taxonomy" id="412755"/>
    <lineage>
        <taxon>unclassified sequences</taxon>
        <taxon>metagenomes</taxon>
        <taxon>ecological metagenomes</taxon>
    </lineage>
</organism>
<protein>
    <submittedName>
        <fullName evidence="1">Uncharacterized protein</fullName>
    </submittedName>
</protein>
<reference evidence="1" key="1">
    <citation type="journal article" date="2014" name="Front. Microbiol.">
        <title>High frequency of phylogenetically diverse reductive dehalogenase-homologous genes in deep subseafloor sedimentary metagenomes.</title>
        <authorList>
            <person name="Kawai M."/>
            <person name="Futagami T."/>
            <person name="Toyoda A."/>
            <person name="Takaki Y."/>
            <person name="Nishi S."/>
            <person name="Hori S."/>
            <person name="Arai W."/>
            <person name="Tsubouchi T."/>
            <person name="Morono Y."/>
            <person name="Uchiyama I."/>
            <person name="Ito T."/>
            <person name="Fujiyama A."/>
            <person name="Inagaki F."/>
            <person name="Takami H."/>
        </authorList>
    </citation>
    <scope>NUCLEOTIDE SEQUENCE</scope>
    <source>
        <strain evidence="1">Expedition CK06-06</strain>
    </source>
</reference>
<evidence type="ECO:0000313" key="1">
    <source>
        <dbReference type="EMBL" id="GAH36095.1"/>
    </source>
</evidence>